<gene>
    <name evidence="1" type="ORF">QEG54_000005</name>
</gene>
<comment type="caution">
    <text evidence="1">The sequence shown here is derived from an EMBL/GenBank/DDBJ whole genome shotgun (WGS) entry which is preliminary data.</text>
</comment>
<protein>
    <submittedName>
        <fullName evidence="1">Uncharacterized protein</fullName>
    </submittedName>
</protein>
<reference evidence="1" key="1">
    <citation type="submission" date="2024-02" db="EMBL/GenBank/DDBJ databases">
        <authorList>
            <consortium name="Clinical and Environmental Microbiology Branch: Whole genome sequencing antimicrobial resistance pathogens in the healthcare setting"/>
        </authorList>
    </citation>
    <scope>NUCLEOTIDE SEQUENCE</scope>
    <source>
        <strain evidence="1">2021DK-00143</strain>
    </source>
</reference>
<name>A0AAI9DGG0_PLUGE</name>
<dbReference type="AlphaFoldDB" id="A0AAI9DGG0"/>
<proteinExistence type="predicted"/>
<dbReference type="RefSeq" id="WP_155492597.1">
    <property type="nucleotide sequence ID" value="NZ_CACVCI010000001.1"/>
</dbReference>
<accession>A0AAI9DGG0</accession>
<sequence length="82" mass="9113">MLTDNNGFAVPAIHVRGDNSFEALWQFNPNDKTLYCPGNVYVGGAAYQNDGNVNSSVWGGYLSNWLNNQFKNRADNINNRAT</sequence>
<dbReference type="EMBL" id="ABLOKC030000001">
    <property type="protein sequence ID" value="EML1469341.1"/>
    <property type="molecule type" value="Genomic_DNA"/>
</dbReference>
<dbReference type="Gene3D" id="6.20.70.20">
    <property type="match status" value="1"/>
</dbReference>
<organism evidence="1">
    <name type="scientific">Pluralibacter gergoviae</name>
    <name type="common">Enterobacter gergoviae</name>
    <dbReference type="NCBI Taxonomy" id="61647"/>
    <lineage>
        <taxon>Bacteria</taxon>
        <taxon>Pseudomonadati</taxon>
        <taxon>Pseudomonadota</taxon>
        <taxon>Gammaproteobacteria</taxon>
        <taxon>Enterobacterales</taxon>
        <taxon>Enterobacteriaceae</taxon>
        <taxon>Pluralibacter</taxon>
    </lineage>
</organism>
<evidence type="ECO:0000313" key="1">
    <source>
        <dbReference type="EMBL" id="EML1469341.1"/>
    </source>
</evidence>